<protein>
    <submittedName>
        <fullName evidence="2">Uncharacterized protein</fullName>
    </submittedName>
</protein>
<evidence type="ECO:0000313" key="3">
    <source>
        <dbReference type="Proteomes" id="UP000294801"/>
    </source>
</evidence>
<evidence type="ECO:0000256" key="1">
    <source>
        <dbReference type="SAM" id="Phobius"/>
    </source>
</evidence>
<sequence>MTEYQIADGIPITWLLSVSGIVLGGVFGLLKWFAGRMIDEIETRLKRIDDLEGRFERLMAELPLHYQRREDAIREYTTINAKIDRLTEVLIDIRGVMNAKQN</sequence>
<keyword evidence="1" id="KW-0472">Membrane</keyword>
<dbReference type="EMBL" id="SMDA01000005">
    <property type="protein sequence ID" value="TCW31431.1"/>
    <property type="molecule type" value="Genomic_DNA"/>
</dbReference>
<organism evidence="2 3">
    <name type="scientific">Gulbenkiania mobilis</name>
    <dbReference type="NCBI Taxonomy" id="397457"/>
    <lineage>
        <taxon>Bacteria</taxon>
        <taxon>Pseudomonadati</taxon>
        <taxon>Pseudomonadota</taxon>
        <taxon>Betaproteobacteria</taxon>
        <taxon>Neisseriales</taxon>
        <taxon>Chromobacteriaceae</taxon>
        <taxon>Gulbenkiania</taxon>
    </lineage>
</organism>
<dbReference type="RefSeq" id="WP_132098492.1">
    <property type="nucleotide sequence ID" value="NZ_SMDA01000005.1"/>
</dbReference>
<keyword evidence="1" id="KW-1133">Transmembrane helix</keyword>
<comment type="caution">
    <text evidence="2">The sequence shown here is derived from an EMBL/GenBank/DDBJ whole genome shotgun (WGS) entry which is preliminary data.</text>
</comment>
<reference evidence="2 3" key="1">
    <citation type="submission" date="2019-03" db="EMBL/GenBank/DDBJ databases">
        <title>Genomic Encyclopedia of Type Strains, Phase IV (KMG-IV): sequencing the most valuable type-strain genomes for metagenomic binning, comparative biology and taxonomic classification.</title>
        <authorList>
            <person name="Goeker M."/>
        </authorList>
    </citation>
    <scope>NUCLEOTIDE SEQUENCE [LARGE SCALE GENOMIC DNA]</scope>
    <source>
        <strain evidence="2 3">DSM 18507</strain>
    </source>
</reference>
<keyword evidence="1" id="KW-0812">Transmembrane</keyword>
<keyword evidence="3" id="KW-1185">Reference proteome</keyword>
<name>A0ABY2CVY8_GULMO</name>
<accession>A0ABY2CVY8</accession>
<proteinExistence type="predicted"/>
<dbReference type="Proteomes" id="UP000294801">
    <property type="component" value="Unassembled WGS sequence"/>
</dbReference>
<feature type="transmembrane region" description="Helical" evidence="1">
    <location>
        <begin position="12"/>
        <end position="34"/>
    </location>
</feature>
<evidence type="ECO:0000313" key="2">
    <source>
        <dbReference type="EMBL" id="TCW31431.1"/>
    </source>
</evidence>
<gene>
    <name evidence="2" type="ORF">EV669_105132</name>
</gene>